<dbReference type="Pfam" id="PF01903">
    <property type="entry name" value="CbiX"/>
    <property type="match status" value="2"/>
</dbReference>
<dbReference type="SUPFAM" id="SSF53800">
    <property type="entry name" value="Chelatase"/>
    <property type="match status" value="1"/>
</dbReference>
<evidence type="ECO:0000313" key="3">
    <source>
        <dbReference type="EMBL" id="TYS55578.1"/>
    </source>
</evidence>
<dbReference type="EMBL" id="VTEU01000011">
    <property type="protein sequence ID" value="TYS55578.1"/>
    <property type="molecule type" value="Genomic_DNA"/>
</dbReference>
<dbReference type="GO" id="GO:0046872">
    <property type="term" value="F:metal ion binding"/>
    <property type="evidence" value="ECO:0007669"/>
    <property type="project" value="UniProtKB-KW"/>
</dbReference>
<evidence type="ECO:0000256" key="2">
    <source>
        <dbReference type="ARBA" id="ARBA00023239"/>
    </source>
</evidence>
<dbReference type="InterPro" id="IPR050963">
    <property type="entry name" value="Sirohydro_Cobaltochel/CbiX"/>
</dbReference>
<gene>
    <name evidence="3" type="ORF">FZC74_18845</name>
</gene>
<dbReference type="Proteomes" id="UP000323393">
    <property type="component" value="Unassembled WGS sequence"/>
</dbReference>
<keyword evidence="2" id="KW-0456">Lyase</keyword>
<dbReference type="Gene3D" id="3.40.50.1400">
    <property type="match status" value="2"/>
</dbReference>
<dbReference type="CDD" id="cd03414">
    <property type="entry name" value="CbiX_SirB_C"/>
    <property type="match status" value="1"/>
</dbReference>
<evidence type="ECO:0000256" key="1">
    <source>
        <dbReference type="ARBA" id="ARBA00022723"/>
    </source>
</evidence>
<organism evidence="3 4">
    <name type="scientific">Sutcliffiella horikoshii</name>
    <dbReference type="NCBI Taxonomy" id="79883"/>
    <lineage>
        <taxon>Bacteria</taxon>
        <taxon>Bacillati</taxon>
        <taxon>Bacillota</taxon>
        <taxon>Bacilli</taxon>
        <taxon>Bacillales</taxon>
        <taxon>Bacillaceae</taxon>
        <taxon>Sutcliffiella</taxon>
    </lineage>
</organism>
<dbReference type="AlphaFoldDB" id="A0AA95B5L7"/>
<dbReference type="GO" id="GO:0016829">
    <property type="term" value="F:lyase activity"/>
    <property type="evidence" value="ECO:0007669"/>
    <property type="project" value="UniProtKB-KW"/>
</dbReference>
<reference evidence="3 4" key="1">
    <citation type="submission" date="2019-08" db="EMBL/GenBank/DDBJ databases">
        <title>Bacillus genomes from the desert of Cuatro Cienegas, Coahuila.</title>
        <authorList>
            <person name="Olmedo-Alvarez G."/>
        </authorList>
    </citation>
    <scope>NUCLEOTIDE SEQUENCE [LARGE SCALE GENOMIC DNA]</scope>
    <source>
        <strain evidence="3 4">CH88_3T</strain>
    </source>
</reference>
<sequence>MTRAILYVGHGTRSKKGAEEAKEFLGRVIARVDALIQEISFLELTEPFIPEGFERCVAKGATEITVVPIFLLTAGHIKEDIPEALAGLRLKYPNVRVDVASAFGVQERIVDAISELVRATVGQVDAEDSVLLVGRGSSDSAIHEAFSEIKTGLAERLGVLQVSVCYLAATTPLFAEGIEEISIDAAGRVLVVPYLLFAGLLLSEVEREVRKRQRAGQDILLIEPLSRHEVIQEIVVERATVSGKEETSVATVNH</sequence>
<dbReference type="InterPro" id="IPR002762">
    <property type="entry name" value="CbiX-like"/>
</dbReference>
<evidence type="ECO:0000313" key="4">
    <source>
        <dbReference type="Proteomes" id="UP000323393"/>
    </source>
</evidence>
<dbReference type="PANTHER" id="PTHR33542:SF3">
    <property type="entry name" value="SIROHYDROCHLORIN FERROCHELATASE, CHLOROPLASTIC"/>
    <property type="match status" value="1"/>
</dbReference>
<dbReference type="RefSeq" id="WP_148966973.1">
    <property type="nucleotide sequence ID" value="NZ_VTEU01000011.1"/>
</dbReference>
<comment type="caution">
    <text evidence="3">The sequence shown here is derived from an EMBL/GenBank/DDBJ whole genome shotgun (WGS) entry which is preliminary data.</text>
</comment>
<dbReference type="PANTHER" id="PTHR33542">
    <property type="entry name" value="SIROHYDROCHLORIN FERROCHELATASE, CHLOROPLASTIC"/>
    <property type="match status" value="1"/>
</dbReference>
<dbReference type="CDD" id="cd03416">
    <property type="entry name" value="CbiX_SirB_N"/>
    <property type="match status" value="1"/>
</dbReference>
<proteinExistence type="predicted"/>
<protein>
    <submittedName>
        <fullName evidence="3">Sirohydrochlorin chelatase</fullName>
    </submittedName>
</protein>
<accession>A0AA95B5L7</accession>
<name>A0AA95B5L7_9BACI</name>
<keyword evidence="1" id="KW-0479">Metal-binding</keyword>